<gene>
    <name evidence="5" type="ORF">Q6A51_14435</name>
</gene>
<accession>A0ABT9CR60</accession>
<dbReference type="InterPro" id="IPR002227">
    <property type="entry name" value="Tyrosinase_Cu-bd"/>
</dbReference>
<dbReference type="Proteomes" id="UP001223016">
    <property type="component" value="Unassembled WGS sequence"/>
</dbReference>
<evidence type="ECO:0000259" key="4">
    <source>
        <dbReference type="PROSITE" id="PS00498"/>
    </source>
</evidence>
<evidence type="ECO:0000313" key="6">
    <source>
        <dbReference type="Proteomes" id="UP001223016"/>
    </source>
</evidence>
<protein>
    <submittedName>
        <fullName evidence="5">Tyrosinase family protein</fullName>
    </submittedName>
</protein>
<dbReference type="Pfam" id="PF25271">
    <property type="entry name" value="DUF7868"/>
    <property type="match status" value="1"/>
</dbReference>
<dbReference type="PRINTS" id="PR00092">
    <property type="entry name" value="TYROSINASE"/>
</dbReference>
<sequence length="499" mass="54304">MTIRRRTLLKLSALAGGAMILPDVMQRALAASNTTKTRYSASTPQGKLMLAIYARAVALMMKKPDTDPLSWKFQWYTHATPIPKQTALQQVFGSTTGPHRQMAEAMWYTCEPHASNNSDAFLPWHRMYVMYLEQIVRDVSGDQSFTLPYWDYVGSSCTPAGQCSVIPEEFRQPNHPLWGSLYRPNRNPGINGGTPIDPSLLSLDSMKSPRYRESGSDVGFCENLDMGLHGTIHVQVGDNTNMGRIPTAANDPIFWLHHCNIDRVWASWNKAGGLNPQDTAFTSQSWTFSNGQGAPVISKVGDVLDTTTLTAPYVYDSYLSRPAGSVPFNKPLVKAASVHALSLSKLESGKAKAQAVALGEKPVRVALASQLNTTAKGGFGNKLFSAVQSDTLYLTLSDISASEEGANDYAVYLNLPEGVTPTPEDPSFVGVISFFNLGMTIHGGHHTMTRNISFVVTDVVQKLTDAKRMNQAPTVTFAPIGKNNVNAKPVVGSISLQSS</sequence>
<dbReference type="InterPro" id="IPR006311">
    <property type="entry name" value="TAT_signal"/>
</dbReference>
<dbReference type="PANTHER" id="PTHR11474">
    <property type="entry name" value="TYROSINASE FAMILY MEMBER"/>
    <property type="match status" value="1"/>
</dbReference>
<dbReference type="InterPro" id="IPR008922">
    <property type="entry name" value="Di-copper_centre_dom_sf"/>
</dbReference>
<evidence type="ECO:0000256" key="2">
    <source>
        <dbReference type="ARBA" id="ARBA00023008"/>
    </source>
</evidence>
<dbReference type="Pfam" id="PF00264">
    <property type="entry name" value="Tyrosinase"/>
    <property type="match status" value="2"/>
</dbReference>
<dbReference type="SUPFAM" id="SSF48056">
    <property type="entry name" value="Di-copper centre-containing domain"/>
    <property type="match status" value="1"/>
</dbReference>
<evidence type="ECO:0000313" key="5">
    <source>
        <dbReference type="EMBL" id="MDO7927990.1"/>
    </source>
</evidence>
<organism evidence="5 6">
    <name type="scientific">Pseudomonas serbiensis</name>
    <dbReference type="NCBI Taxonomy" id="3064350"/>
    <lineage>
        <taxon>Bacteria</taxon>
        <taxon>Pseudomonadati</taxon>
        <taxon>Pseudomonadota</taxon>
        <taxon>Gammaproteobacteria</taxon>
        <taxon>Pseudomonadales</taxon>
        <taxon>Pseudomonadaceae</taxon>
        <taxon>Pseudomonas</taxon>
    </lineage>
</organism>
<dbReference type="RefSeq" id="WP_304575077.1">
    <property type="nucleotide sequence ID" value="NZ_JAUQOO010000010.1"/>
</dbReference>
<dbReference type="EMBL" id="JAUQOO010000010">
    <property type="protein sequence ID" value="MDO7927990.1"/>
    <property type="molecule type" value="Genomic_DNA"/>
</dbReference>
<evidence type="ECO:0000256" key="3">
    <source>
        <dbReference type="SAM" id="SignalP"/>
    </source>
</evidence>
<keyword evidence="2" id="KW-0186">Copper</keyword>
<dbReference type="InterPro" id="IPR057190">
    <property type="entry name" value="DUF7868"/>
</dbReference>
<keyword evidence="6" id="KW-1185">Reference proteome</keyword>
<name>A0ABT9CR60_9PSED</name>
<proteinExistence type="predicted"/>
<comment type="caution">
    <text evidence="5">The sequence shown here is derived from an EMBL/GenBank/DDBJ whole genome shotgun (WGS) entry which is preliminary data.</text>
</comment>
<dbReference type="PROSITE" id="PS00498">
    <property type="entry name" value="TYROSINASE_2"/>
    <property type="match status" value="1"/>
</dbReference>
<keyword evidence="1" id="KW-0479">Metal-binding</keyword>
<feature type="signal peptide" evidence="3">
    <location>
        <begin position="1"/>
        <end position="30"/>
    </location>
</feature>
<reference evidence="5 6" key="1">
    <citation type="submission" date="2023-07" db="EMBL/GenBank/DDBJ databases">
        <title>Identification of four novel Pseudomonas species associated with bacterial leaf spot of cucurbits.</title>
        <authorList>
            <person name="Fullem K.R."/>
        </authorList>
    </citation>
    <scope>NUCLEOTIDE SEQUENCE [LARGE SCALE GENOMIC DNA]</scope>
    <source>
        <strain evidence="5 6">KFB 138</strain>
    </source>
</reference>
<dbReference type="Gene3D" id="1.10.1280.10">
    <property type="entry name" value="Di-copper center containing domain from catechol oxidase"/>
    <property type="match status" value="2"/>
</dbReference>
<dbReference type="InterPro" id="IPR050316">
    <property type="entry name" value="Tyrosinase/Hemocyanin"/>
</dbReference>
<dbReference type="PANTHER" id="PTHR11474:SF76">
    <property type="entry name" value="SHKT DOMAIN-CONTAINING PROTEIN"/>
    <property type="match status" value="1"/>
</dbReference>
<keyword evidence="3" id="KW-0732">Signal</keyword>
<feature type="chain" id="PRO_5045645055" evidence="3">
    <location>
        <begin position="31"/>
        <end position="499"/>
    </location>
</feature>
<dbReference type="PROSITE" id="PS51318">
    <property type="entry name" value="TAT"/>
    <property type="match status" value="1"/>
</dbReference>
<feature type="domain" description="Tyrosinase copper-binding" evidence="4">
    <location>
        <begin position="251"/>
        <end position="262"/>
    </location>
</feature>
<evidence type="ECO:0000256" key="1">
    <source>
        <dbReference type="ARBA" id="ARBA00022723"/>
    </source>
</evidence>